<dbReference type="Gene3D" id="2.40.128.20">
    <property type="match status" value="1"/>
</dbReference>
<reference evidence="4" key="1">
    <citation type="submission" date="2021-02" db="EMBL/GenBank/DDBJ databases">
        <title>The CRISPR/cas machinery reduction and long-range gene transfer in the hot spring cyanobacterium Synechococcus.</title>
        <authorList>
            <person name="Dvorak P."/>
            <person name="Jahodarova E."/>
            <person name="Hasler P."/>
            <person name="Poulickova A."/>
        </authorList>
    </citation>
    <scope>NUCLEOTIDE SEQUENCE</scope>
    <source>
        <strain evidence="4">Rupite</strain>
    </source>
</reference>
<organism evidence="4 5">
    <name type="scientific">Thermostichus vulcanus str. 'Rupite'</name>
    <dbReference type="NCBI Taxonomy" id="2813851"/>
    <lineage>
        <taxon>Bacteria</taxon>
        <taxon>Bacillati</taxon>
        <taxon>Cyanobacteriota</taxon>
        <taxon>Cyanophyceae</taxon>
        <taxon>Thermostichales</taxon>
        <taxon>Thermostichaceae</taxon>
        <taxon>Thermostichus</taxon>
    </lineage>
</organism>
<keyword evidence="5" id="KW-1185">Reference proteome</keyword>
<dbReference type="InterPro" id="IPR012674">
    <property type="entry name" value="Calycin"/>
</dbReference>
<name>A0ABT0CCX7_THEVL</name>
<dbReference type="HAMAP" id="MF_01459">
    <property type="entry name" value="Chrphore_lyase_CpxS"/>
    <property type="match status" value="1"/>
</dbReference>
<dbReference type="GO" id="GO:0016829">
    <property type="term" value="F:lyase activity"/>
    <property type="evidence" value="ECO:0007669"/>
    <property type="project" value="UniProtKB-KW"/>
</dbReference>
<evidence type="ECO:0000313" key="4">
    <source>
        <dbReference type="EMBL" id="MCJ2543646.1"/>
    </source>
</evidence>
<protein>
    <recommendedName>
        <fullName evidence="3">Chromophore lyase CpcS/CpeS</fullName>
        <ecNumber evidence="3">4.-.-.-</ecNumber>
    </recommendedName>
</protein>
<evidence type="ECO:0000256" key="1">
    <source>
        <dbReference type="ARBA" id="ARBA00010681"/>
    </source>
</evidence>
<accession>A0ABT0CCX7</accession>
<comment type="similarity">
    <text evidence="1 3">Belongs to the CpcS/CpeS biliprotein lyase family.</text>
</comment>
<proteinExistence type="inferred from homology"/>
<evidence type="ECO:0000313" key="5">
    <source>
        <dbReference type="Proteomes" id="UP000830835"/>
    </source>
</evidence>
<dbReference type="Proteomes" id="UP000830835">
    <property type="component" value="Unassembled WGS sequence"/>
</dbReference>
<gene>
    <name evidence="3" type="primary">cpcS</name>
    <name evidence="4" type="ORF">JX360_12135</name>
</gene>
<dbReference type="RefSeq" id="WP_425244398.1">
    <property type="nucleotide sequence ID" value="NZ_JAFIRA010000033.1"/>
</dbReference>
<comment type="function">
    <text evidence="3">Covalently attaches a chromophore to Cys residue(s) of phycobiliproteins.</text>
</comment>
<sequence>MTVMEFFALSAGEWMSQRTSHHLAFRRSEGGKSKVQIATLAADDPAVVRICKLFKVDPRRAVGAARVQWNGEQEWDNEEYKGDVVLVPIPDEADPTRGQLLRDQGYAEKVPVAGTYVMGSDGALTLYTEYEMTESEERIWFASPNLRLRASTVKRFGGFSMASFCSEVRKLSASPTPIPEMAKSRSS</sequence>
<keyword evidence="2 3" id="KW-0456">Lyase</keyword>
<dbReference type="InterPro" id="IPR018536">
    <property type="entry name" value="CpcS/CpeS"/>
</dbReference>
<dbReference type="CDD" id="cd19433">
    <property type="entry name" value="lipocalin_CpcS-CpeS"/>
    <property type="match status" value="1"/>
</dbReference>
<evidence type="ECO:0000256" key="2">
    <source>
        <dbReference type="ARBA" id="ARBA00023239"/>
    </source>
</evidence>
<dbReference type="EMBL" id="JAFIRA010000033">
    <property type="protein sequence ID" value="MCJ2543646.1"/>
    <property type="molecule type" value="Genomic_DNA"/>
</dbReference>
<evidence type="ECO:0000256" key="3">
    <source>
        <dbReference type="HAMAP-Rule" id="MF_01459"/>
    </source>
</evidence>
<comment type="caution">
    <text evidence="4">The sequence shown here is derived from an EMBL/GenBank/DDBJ whole genome shotgun (WGS) entry which is preliminary data.</text>
</comment>
<dbReference type="EC" id="4.-.-.-" evidence="3"/>
<dbReference type="Pfam" id="PF09367">
    <property type="entry name" value="CpeS"/>
    <property type="match status" value="1"/>
</dbReference>